<reference evidence="2 3" key="1">
    <citation type="journal article" date="2018" name="Mol. Biol. Evol.">
        <title>Broad Genomic Sampling Reveals a Smut Pathogenic Ancestry of the Fungal Clade Ustilaginomycotina.</title>
        <authorList>
            <person name="Kijpornyongpan T."/>
            <person name="Mondo S.J."/>
            <person name="Barry K."/>
            <person name="Sandor L."/>
            <person name="Lee J."/>
            <person name="Lipzen A."/>
            <person name="Pangilinan J."/>
            <person name="LaButti K."/>
            <person name="Hainaut M."/>
            <person name="Henrissat B."/>
            <person name="Grigoriev I.V."/>
            <person name="Spatafora J.W."/>
            <person name="Aime M.C."/>
        </authorList>
    </citation>
    <scope>NUCLEOTIDE SEQUENCE [LARGE SCALE GENOMIC DNA]</scope>
    <source>
        <strain evidence="2 3">MCA 3882</strain>
    </source>
</reference>
<accession>A0A316VH92</accession>
<dbReference type="STRING" id="1280837.A0A316VH92"/>
<dbReference type="GO" id="GO:0004850">
    <property type="term" value="F:uridine phosphorylase activity"/>
    <property type="evidence" value="ECO:0007669"/>
    <property type="project" value="TreeGrafter"/>
</dbReference>
<gene>
    <name evidence="2" type="ORF">FA14DRAFT_40493</name>
</gene>
<dbReference type="InterPro" id="IPR035994">
    <property type="entry name" value="Nucleoside_phosphorylase_sf"/>
</dbReference>
<organism evidence="2 3">
    <name type="scientific">Meira miltonrushii</name>
    <dbReference type="NCBI Taxonomy" id="1280837"/>
    <lineage>
        <taxon>Eukaryota</taxon>
        <taxon>Fungi</taxon>
        <taxon>Dikarya</taxon>
        <taxon>Basidiomycota</taxon>
        <taxon>Ustilaginomycotina</taxon>
        <taxon>Exobasidiomycetes</taxon>
        <taxon>Exobasidiales</taxon>
        <taxon>Brachybasidiaceae</taxon>
        <taxon>Meira</taxon>
    </lineage>
</organism>
<dbReference type="InParanoid" id="A0A316VH92"/>
<keyword evidence="3" id="KW-1185">Reference proteome</keyword>
<dbReference type="CDD" id="cd17769">
    <property type="entry name" value="NP_TgUP-like"/>
    <property type="match status" value="1"/>
</dbReference>
<dbReference type="AlphaFoldDB" id="A0A316VH92"/>
<dbReference type="RefSeq" id="XP_025355663.1">
    <property type="nucleotide sequence ID" value="XM_025502308.1"/>
</dbReference>
<sequence>MKDLMLDANFPRDAEGRTYHVGTKPGEVANRIITVGDYTRARRIAKSFDGGKPLFEHESHRKFLTLTGTYKGTPITVVAIGMGFSLVDFFVRECRAVVQGDLLIVRLGSCGSLSDRANVGTVVVPYESIGVLRNYDHFTGKTDTSSRPYTITQPLPCDKALHDQLFSALQATKPKVDANLFDGNTNAPVALDNIKNASADSFYSSQGRQSDLFDDQNEDLIKELQSQQPDLQTFEMETYLLNHLAIAANSSKSVTSGQQGTMRMGAVQMVFANRASQAFITPEQVEILELWCGKAVCEALVSIQIKDDKVHGEGVWSMSKSTV</sequence>
<dbReference type="OrthoDB" id="416752at2759"/>
<feature type="domain" description="Nucleoside phosphorylase" evidence="1">
    <location>
        <begin position="31"/>
        <end position="246"/>
    </location>
</feature>
<dbReference type="InterPro" id="IPR000845">
    <property type="entry name" value="Nucleoside_phosphorylase_d"/>
</dbReference>
<evidence type="ECO:0000313" key="3">
    <source>
        <dbReference type="Proteomes" id="UP000245771"/>
    </source>
</evidence>
<evidence type="ECO:0000313" key="2">
    <source>
        <dbReference type="EMBL" id="PWN35361.1"/>
    </source>
</evidence>
<dbReference type="Gene3D" id="3.40.50.1580">
    <property type="entry name" value="Nucleoside phosphorylase domain"/>
    <property type="match status" value="1"/>
</dbReference>
<name>A0A316VH92_9BASI</name>
<dbReference type="GO" id="GO:0006218">
    <property type="term" value="P:uridine catabolic process"/>
    <property type="evidence" value="ECO:0007669"/>
    <property type="project" value="TreeGrafter"/>
</dbReference>
<dbReference type="PANTHER" id="PTHR43691">
    <property type="entry name" value="URIDINE PHOSPHORYLASE"/>
    <property type="match status" value="1"/>
</dbReference>
<proteinExistence type="predicted"/>
<dbReference type="GeneID" id="37024089"/>
<dbReference type="SUPFAM" id="SSF53167">
    <property type="entry name" value="Purine and uridine phosphorylases"/>
    <property type="match status" value="1"/>
</dbReference>
<dbReference type="PANTHER" id="PTHR43691:SF14">
    <property type="entry name" value="URIDINE PHOSPHORYLASE"/>
    <property type="match status" value="1"/>
</dbReference>
<evidence type="ECO:0000259" key="1">
    <source>
        <dbReference type="Pfam" id="PF01048"/>
    </source>
</evidence>
<dbReference type="EMBL" id="KZ819603">
    <property type="protein sequence ID" value="PWN35361.1"/>
    <property type="molecule type" value="Genomic_DNA"/>
</dbReference>
<dbReference type="Pfam" id="PF01048">
    <property type="entry name" value="PNP_UDP_1"/>
    <property type="match status" value="1"/>
</dbReference>
<dbReference type="Proteomes" id="UP000245771">
    <property type="component" value="Unassembled WGS sequence"/>
</dbReference>
<dbReference type="GO" id="GO:0005829">
    <property type="term" value="C:cytosol"/>
    <property type="evidence" value="ECO:0007669"/>
    <property type="project" value="TreeGrafter"/>
</dbReference>
<protein>
    <submittedName>
        <fullName evidence="2">Purine and uridine phosphorylase</fullName>
    </submittedName>
</protein>